<evidence type="ECO:0000313" key="2">
    <source>
        <dbReference type="EMBL" id="EEG26168.1"/>
    </source>
</evidence>
<name>C0E5M1_9CORY</name>
<feature type="region of interest" description="Disordered" evidence="1">
    <location>
        <begin position="1"/>
        <end position="45"/>
    </location>
</feature>
<gene>
    <name evidence="2" type="ORF">CORMATOL_02270</name>
</gene>
<reference evidence="2 3" key="1">
    <citation type="submission" date="2009-01" db="EMBL/GenBank/DDBJ databases">
        <authorList>
            <person name="Fulton L."/>
            <person name="Clifton S."/>
            <person name="Chinwalla A.T."/>
            <person name="Mitreva M."/>
            <person name="Sodergren E."/>
            <person name="Weinstock G."/>
            <person name="Clifton S."/>
            <person name="Dooling D.J."/>
            <person name="Fulton B."/>
            <person name="Minx P."/>
            <person name="Pepin K.H."/>
            <person name="Johnson M."/>
            <person name="Bhonagiri V."/>
            <person name="Nash W.E."/>
            <person name="Mardis E.R."/>
            <person name="Wilson R.K."/>
        </authorList>
    </citation>
    <scope>NUCLEOTIDE SEQUENCE [LARGE SCALE GENOMIC DNA]</scope>
    <source>
        <strain evidence="2 3">ATCC 33806</strain>
    </source>
</reference>
<dbReference type="Proteomes" id="UP000006247">
    <property type="component" value="Unassembled WGS sequence"/>
</dbReference>
<feature type="non-terminal residue" evidence="2">
    <location>
        <position position="45"/>
    </location>
</feature>
<evidence type="ECO:0000313" key="3">
    <source>
        <dbReference type="Proteomes" id="UP000006247"/>
    </source>
</evidence>
<dbReference type="HOGENOM" id="CLU_3209117_0_0_11"/>
<proteinExistence type="predicted"/>
<comment type="caution">
    <text evidence="2">The sequence shown here is derived from an EMBL/GenBank/DDBJ whole genome shotgun (WGS) entry which is preliminary data.</text>
</comment>
<dbReference type="AlphaFoldDB" id="C0E5M1"/>
<protein>
    <submittedName>
        <fullName evidence="2">Uncharacterized protein</fullName>
    </submittedName>
</protein>
<evidence type="ECO:0000256" key="1">
    <source>
        <dbReference type="SAM" id="MobiDB-lite"/>
    </source>
</evidence>
<organism evidence="2 3">
    <name type="scientific">Corynebacterium matruchotii ATCC 33806</name>
    <dbReference type="NCBI Taxonomy" id="566549"/>
    <lineage>
        <taxon>Bacteria</taxon>
        <taxon>Bacillati</taxon>
        <taxon>Actinomycetota</taxon>
        <taxon>Actinomycetes</taxon>
        <taxon>Mycobacteriales</taxon>
        <taxon>Corynebacteriaceae</taxon>
        <taxon>Corynebacterium</taxon>
    </lineage>
</organism>
<accession>C0E5M1</accession>
<dbReference type="EMBL" id="ACEB01000035">
    <property type="protein sequence ID" value="EEG26168.1"/>
    <property type="molecule type" value="Genomic_DNA"/>
</dbReference>
<sequence>MSRHPYSFTARLTTPHAGGSPSLVDDNDNGVTPVGGGLIEPGELR</sequence>